<protein>
    <submittedName>
        <fullName evidence="3">Cyclin C-terminal domain-containing protein</fullName>
    </submittedName>
</protein>
<name>A0A915A074_PARUN</name>
<dbReference type="Proteomes" id="UP000887569">
    <property type="component" value="Unplaced"/>
</dbReference>
<dbReference type="InterPro" id="IPR036915">
    <property type="entry name" value="Cyclin-like_sf"/>
</dbReference>
<organism evidence="2 3">
    <name type="scientific">Parascaris univalens</name>
    <name type="common">Nematode worm</name>
    <dbReference type="NCBI Taxonomy" id="6257"/>
    <lineage>
        <taxon>Eukaryota</taxon>
        <taxon>Metazoa</taxon>
        <taxon>Ecdysozoa</taxon>
        <taxon>Nematoda</taxon>
        <taxon>Chromadorea</taxon>
        <taxon>Rhabditida</taxon>
        <taxon>Spirurina</taxon>
        <taxon>Ascaridomorpha</taxon>
        <taxon>Ascaridoidea</taxon>
        <taxon>Ascarididae</taxon>
        <taxon>Parascaris</taxon>
    </lineage>
</organism>
<dbReference type="AlphaFoldDB" id="A0A915A074"/>
<sequence length="101" mass="11436">QFLLELALRVASFAENPPSKVALTALLVARAILRRDCSPRWLCARIPHCRILLEDVKSSMCLLFCVFKRGSIFAPNVCKEYSKREHFCVAGLRFCGDGFLM</sequence>
<dbReference type="InterPro" id="IPR004367">
    <property type="entry name" value="Cyclin_C-dom"/>
</dbReference>
<dbReference type="Gene3D" id="1.10.472.10">
    <property type="entry name" value="Cyclin-like"/>
    <property type="match status" value="1"/>
</dbReference>
<proteinExistence type="predicted"/>
<keyword evidence="2" id="KW-1185">Reference proteome</keyword>
<evidence type="ECO:0000313" key="3">
    <source>
        <dbReference type="WBParaSite" id="PgE034_g001_t01"/>
    </source>
</evidence>
<evidence type="ECO:0000259" key="1">
    <source>
        <dbReference type="Pfam" id="PF02984"/>
    </source>
</evidence>
<reference evidence="3" key="1">
    <citation type="submission" date="2022-11" db="UniProtKB">
        <authorList>
            <consortium name="WormBaseParasite"/>
        </authorList>
    </citation>
    <scope>IDENTIFICATION</scope>
</reference>
<dbReference type="WBParaSite" id="PgE034_g001_t01">
    <property type="protein sequence ID" value="PgE034_g001_t01"/>
    <property type="gene ID" value="PgE034_g001"/>
</dbReference>
<evidence type="ECO:0000313" key="2">
    <source>
        <dbReference type="Proteomes" id="UP000887569"/>
    </source>
</evidence>
<dbReference type="SUPFAM" id="SSF47954">
    <property type="entry name" value="Cyclin-like"/>
    <property type="match status" value="1"/>
</dbReference>
<dbReference type="Pfam" id="PF02984">
    <property type="entry name" value="Cyclin_C"/>
    <property type="match status" value="1"/>
</dbReference>
<accession>A0A915A074</accession>
<feature type="domain" description="Cyclin C-terminal" evidence="1">
    <location>
        <begin position="1"/>
        <end position="90"/>
    </location>
</feature>